<gene>
    <name evidence="1" type="ORF">MNB_SM-3-302</name>
</gene>
<evidence type="ECO:0000313" key="1">
    <source>
        <dbReference type="EMBL" id="SFV75833.1"/>
    </source>
</evidence>
<dbReference type="EMBL" id="FPHP01000047">
    <property type="protein sequence ID" value="SFV75833.1"/>
    <property type="molecule type" value="Genomic_DNA"/>
</dbReference>
<proteinExistence type="predicted"/>
<reference evidence="1" key="1">
    <citation type="submission" date="2016-10" db="EMBL/GenBank/DDBJ databases">
        <authorList>
            <person name="de Groot N.N."/>
        </authorList>
    </citation>
    <scope>NUCLEOTIDE SEQUENCE</scope>
</reference>
<organism evidence="1">
    <name type="scientific">hydrothermal vent metagenome</name>
    <dbReference type="NCBI Taxonomy" id="652676"/>
    <lineage>
        <taxon>unclassified sequences</taxon>
        <taxon>metagenomes</taxon>
        <taxon>ecological metagenomes</taxon>
    </lineage>
</organism>
<protein>
    <submittedName>
        <fullName evidence="1">Uncharacterized protein</fullName>
    </submittedName>
</protein>
<name>A0A1W1D5C8_9ZZZZ</name>
<sequence>MLKKIVPVIFSVLITTTNGVAGDFCTPVPVTEVIGAANVLNDSTDLSSSLVVSSQKMLDLSNSLLEAGSTANPEYVASMLQLSQDILEMADKIGTMADRILVMADKIGDMSERILETQRIQNANIALTQANILQAQKNFQTILSR</sequence>
<accession>A0A1W1D5C8</accession>
<dbReference type="AlphaFoldDB" id="A0A1W1D5C8"/>